<proteinExistence type="predicted"/>
<name>A0A0A9F0P9_ARUDO</name>
<keyword evidence="1" id="KW-0812">Transmembrane</keyword>
<evidence type="ECO:0000256" key="1">
    <source>
        <dbReference type="SAM" id="Phobius"/>
    </source>
</evidence>
<reference evidence="2" key="2">
    <citation type="journal article" date="2015" name="Data Brief">
        <title>Shoot transcriptome of the giant reed, Arundo donax.</title>
        <authorList>
            <person name="Barrero R.A."/>
            <person name="Guerrero F.D."/>
            <person name="Moolhuijzen P."/>
            <person name="Goolsby J.A."/>
            <person name="Tidwell J."/>
            <person name="Bellgard S.E."/>
            <person name="Bellgard M.I."/>
        </authorList>
    </citation>
    <scope>NUCLEOTIDE SEQUENCE</scope>
    <source>
        <tissue evidence="2">Shoot tissue taken approximately 20 cm above the soil surface</tissue>
    </source>
</reference>
<organism evidence="2">
    <name type="scientific">Arundo donax</name>
    <name type="common">Giant reed</name>
    <name type="synonym">Donax arundinaceus</name>
    <dbReference type="NCBI Taxonomy" id="35708"/>
    <lineage>
        <taxon>Eukaryota</taxon>
        <taxon>Viridiplantae</taxon>
        <taxon>Streptophyta</taxon>
        <taxon>Embryophyta</taxon>
        <taxon>Tracheophyta</taxon>
        <taxon>Spermatophyta</taxon>
        <taxon>Magnoliopsida</taxon>
        <taxon>Liliopsida</taxon>
        <taxon>Poales</taxon>
        <taxon>Poaceae</taxon>
        <taxon>PACMAD clade</taxon>
        <taxon>Arundinoideae</taxon>
        <taxon>Arundineae</taxon>
        <taxon>Arundo</taxon>
    </lineage>
</organism>
<keyword evidence="1" id="KW-0472">Membrane</keyword>
<keyword evidence="1" id="KW-1133">Transmembrane helix</keyword>
<sequence>MRGAQAMAARTCRGEKRMPPWTSMMLLLLWLIAWSFQRMRLI</sequence>
<feature type="transmembrane region" description="Helical" evidence="1">
    <location>
        <begin position="21"/>
        <end position="37"/>
    </location>
</feature>
<dbReference type="EMBL" id="GBRH01194200">
    <property type="protein sequence ID" value="JAE03696.1"/>
    <property type="molecule type" value="Transcribed_RNA"/>
</dbReference>
<dbReference type="AlphaFoldDB" id="A0A0A9F0P9"/>
<protein>
    <submittedName>
        <fullName evidence="2">Uncharacterized protein</fullName>
    </submittedName>
</protein>
<evidence type="ECO:0000313" key="2">
    <source>
        <dbReference type="EMBL" id="JAE03696.1"/>
    </source>
</evidence>
<reference evidence="2" key="1">
    <citation type="submission" date="2014-09" db="EMBL/GenBank/DDBJ databases">
        <authorList>
            <person name="Magalhaes I.L.F."/>
            <person name="Oliveira U."/>
            <person name="Santos F.R."/>
            <person name="Vidigal T.H.D.A."/>
            <person name="Brescovit A.D."/>
            <person name="Santos A.J."/>
        </authorList>
    </citation>
    <scope>NUCLEOTIDE SEQUENCE</scope>
    <source>
        <tissue evidence="2">Shoot tissue taken approximately 20 cm above the soil surface</tissue>
    </source>
</reference>
<accession>A0A0A9F0P9</accession>